<evidence type="ECO:0000256" key="1">
    <source>
        <dbReference type="ARBA" id="ARBA00022723"/>
    </source>
</evidence>
<dbReference type="GO" id="GO:0008270">
    <property type="term" value="F:zinc ion binding"/>
    <property type="evidence" value="ECO:0007669"/>
    <property type="project" value="UniProtKB-KW"/>
</dbReference>
<evidence type="ECO:0000313" key="7">
    <source>
        <dbReference type="EnsemblPlants" id="ORUFI02G18720.1"/>
    </source>
</evidence>
<keyword evidence="5" id="KW-0175">Coiled coil</keyword>
<organism evidence="7 8">
    <name type="scientific">Oryza rufipogon</name>
    <name type="common">Brownbeard rice</name>
    <name type="synonym">Asian wild rice</name>
    <dbReference type="NCBI Taxonomy" id="4529"/>
    <lineage>
        <taxon>Eukaryota</taxon>
        <taxon>Viridiplantae</taxon>
        <taxon>Streptophyta</taxon>
        <taxon>Embryophyta</taxon>
        <taxon>Tracheophyta</taxon>
        <taxon>Spermatophyta</taxon>
        <taxon>Magnoliopsida</taxon>
        <taxon>Liliopsida</taxon>
        <taxon>Poales</taxon>
        <taxon>Poaceae</taxon>
        <taxon>BOP clade</taxon>
        <taxon>Oryzoideae</taxon>
        <taxon>Oryzeae</taxon>
        <taxon>Oryzinae</taxon>
        <taxon>Oryza</taxon>
    </lineage>
</organism>
<accession>A0A0E0NFB9</accession>
<name>A0A0E0NFB9_ORYRU</name>
<dbReference type="Gramene" id="ORUFI02G18720.1">
    <property type="protein sequence ID" value="ORUFI02G18720.1"/>
    <property type="gene ID" value="ORUFI02G18720"/>
</dbReference>
<keyword evidence="2 4" id="KW-0863">Zinc-finger</keyword>
<sequence>MASYRSEGSLTSSRRTSAAPIPYRAGPFEYQPAVLCNCGAKAARWISWSRDNPERRYFKCSDARNGGCEFYKWFEGPTSSFIRDLLNDLRDAVWSLRMEKEQLEVAAADGLAKAAEANACRQEMVVLRKTVAEQETKMAVLEDMNRRLENERFFLDLLSGSSAVTET</sequence>
<reference evidence="8" key="1">
    <citation type="submission" date="2013-06" db="EMBL/GenBank/DDBJ databases">
        <authorList>
            <person name="Zhao Q."/>
        </authorList>
    </citation>
    <scope>NUCLEOTIDE SEQUENCE</scope>
    <source>
        <strain evidence="8">cv. W1943</strain>
    </source>
</reference>
<protein>
    <recommendedName>
        <fullName evidence="6">GRF-type domain-containing protein</fullName>
    </recommendedName>
</protein>
<dbReference type="OMA" id="YKCANAR"/>
<reference evidence="7" key="2">
    <citation type="submission" date="2015-06" db="UniProtKB">
        <authorList>
            <consortium name="EnsemblPlants"/>
        </authorList>
    </citation>
    <scope>IDENTIFICATION</scope>
</reference>
<evidence type="ECO:0000259" key="6">
    <source>
        <dbReference type="PROSITE" id="PS51999"/>
    </source>
</evidence>
<dbReference type="InterPro" id="IPR010666">
    <property type="entry name" value="Znf_GRF"/>
</dbReference>
<evidence type="ECO:0000256" key="2">
    <source>
        <dbReference type="ARBA" id="ARBA00022771"/>
    </source>
</evidence>
<dbReference type="Pfam" id="PF06839">
    <property type="entry name" value="Zn_ribbon_GRF"/>
    <property type="match status" value="1"/>
</dbReference>
<feature type="domain" description="GRF-type" evidence="6">
    <location>
        <begin position="36"/>
        <end position="77"/>
    </location>
</feature>
<dbReference type="HOGENOM" id="CLU_088072_1_0_1"/>
<dbReference type="PROSITE" id="PS51999">
    <property type="entry name" value="ZF_GRF"/>
    <property type="match status" value="1"/>
</dbReference>
<proteinExistence type="predicted"/>
<feature type="coiled-coil region" evidence="5">
    <location>
        <begin position="86"/>
        <end position="151"/>
    </location>
</feature>
<evidence type="ECO:0000256" key="5">
    <source>
        <dbReference type="SAM" id="Coils"/>
    </source>
</evidence>
<dbReference type="EnsemblPlants" id="ORUFI02G18720.1">
    <property type="protein sequence ID" value="ORUFI02G18720.1"/>
    <property type="gene ID" value="ORUFI02G18720"/>
</dbReference>
<evidence type="ECO:0000256" key="4">
    <source>
        <dbReference type="PROSITE-ProRule" id="PRU01343"/>
    </source>
</evidence>
<dbReference type="eggNOG" id="ENOG502SYKP">
    <property type="taxonomic scope" value="Eukaryota"/>
</dbReference>
<evidence type="ECO:0000256" key="3">
    <source>
        <dbReference type="ARBA" id="ARBA00022833"/>
    </source>
</evidence>
<evidence type="ECO:0000313" key="8">
    <source>
        <dbReference type="Proteomes" id="UP000008022"/>
    </source>
</evidence>
<keyword evidence="8" id="KW-1185">Reference proteome</keyword>
<dbReference type="PANTHER" id="PTHR33248">
    <property type="entry name" value="ZINC ION-BINDING PROTEIN"/>
    <property type="match status" value="1"/>
</dbReference>
<dbReference type="Proteomes" id="UP000008022">
    <property type="component" value="Unassembled WGS sequence"/>
</dbReference>
<keyword evidence="3" id="KW-0862">Zinc</keyword>
<keyword evidence="1" id="KW-0479">Metal-binding</keyword>
<dbReference type="AlphaFoldDB" id="A0A0E0NFB9"/>